<keyword evidence="1" id="KW-0472">Membrane</keyword>
<reference evidence="2 3" key="1">
    <citation type="submission" date="2018-02" db="EMBL/GenBank/DDBJ databases">
        <title>Genomic Encyclopedia of Archaeal and Bacterial Type Strains, Phase II (KMG-II): from individual species to whole genera.</title>
        <authorList>
            <person name="Goeker M."/>
        </authorList>
    </citation>
    <scope>NUCLEOTIDE SEQUENCE [LARGE SCALE GENOMIC DNA]</scope>
    <source>
        <strain evidence="2 3">YU 961-1</strain>
    </source>
</reference>
<comment type="caution">
    <text evidence="2">The sequence shown here is derived from an EMBL/GenBank/DDBJ whole genome shotgun (WGS) entry which is preliminary data.</text>
</comment>
<evidence type="ECO:0000256" key="1">
    <source>
        <dbReference type="SAM" id="Phobius"/>
    </source>
</evidence>
<organism evidence="2 3">
    <name type="scientific">Actinokineospora auranticolor</name>
    <dbReference type="NCBI Taxonomy" id="155976"/>
    <lineage>
        <taxon>Bacteria</taxon>
        <taxon>Bacillati</taxon>
        <taxon>Actinomycetota</taxon>
        <taxon>Actinomycetes</taxon>
        <taxon>Pseudonocardiales</taxon>
        <taxon>Pseudonocardiaceae</taxon>
        <taxon>Actinokineospora</taxon>
    </lineage>
</organism>
<proteinExistence type="predicted"/>
<dbReference type="EMBL" id="PTIX01000002">
    <property type="protein sequence ID" value="PPK70233.1"/>
    <property type="molecule type" value="Genomic_DNA"/>
</dbReference>
<dbReference type="OrthoDB" id="1425703at2"/>
<feature type="transmembrane region" description="Helical" evidence="1">
    <location>
        <begin position="6"/>
        <end position="23"/>
    </location>
</feature>
<dbReference type="AlphaFoldDB" id="A0A2S6GYC9"/>
<protein>
    <submittedName>
        <fullName evidence="2">Uncharacterized protein</fullName>
    </submittedName>
</protein>
<dbReference type="Proteomes" id="UP000239203">
    <property type="component" value="Unassembled WGS sequence"/>
</dbReference>
<keyword evidence="1" id="KW-1133">Transmembrane helix</keyword>
<keyword evidence="3" id="KW-1185">Reference proteome</keyword>
<dbReference type="RefSeq" id="WP_104477064.1">
    <property type="nucleotide sequence ID" value="NZ_CP154825.1"/>
</dbReference>
<accession>A0A2S6GYC9</accession>
<evidence type="ECO:0000313" key="3">
    <source>
        <dbReference type="Proteomes" id="UP000239203"/>
    </source>
</evidence>
<keyword evidence="1" id="KW-0812">Transmembrane</keyword>
<name>A0A2S6GYC9_9PSEU</name>
<evidence type="ECO:0000313" key="2">
    <source>
        <dbReference type="EMBL" id="PPK70233.1"/>
    </source>
</evidence>
<gene>
    <name evidence="2" type="ORF">CLV40_102144</name>
</gene>
<sequence>MTTKSIVFIAIYLVVAIPAMTFLHDKVPGISGIFGGFTAGWITQSHIKRNQRKHPTCPAQPPQG</sequence>